<protein>
    <recommendedName>
        <fullName evidence="3">Glycosyltransferase</fullName>
    </recommendedName>
</protein>
<dbReference type="AlphaFoldDB" id="A0A4Y3QMJ7"/>
<dbReference type="OrthoDB" id="5150175at2"/>
<accession>A0A4Y3QMJ7</accession>
<evidence type="ECO:0008006" key="3">
    <source>
        <dbReference type="Google" id="ProtNLM"/>
    </source>
</evidence>
<name>A0A4Y3QMJ7_MICTE</name>
<organism evidence="1 2">
    <name type="scientific">Microbacterium testaceum</name>
    <name type="common">Aureobacterium testaceum</name>
    <name type="synonym">Brevibacterium testaceum</name>
    <dbReference type="NCBI Taxonomy" id="2033"/>
    <lineage>
        <taxon>Bacteria</taxon>
        <taxon>Bacillati</taxon>
        <taxon>Actinomycetota</taxon>
        <taxon>Actinomycetes</taxon>
        <taxon>Micrococcales</taxon>
        <taxon>Microbacteriaceae</taxon>
        <taxon>Microbacterium</taxon>
    </lineage>
</organism>
<evidence type="ECO:0000313" key="1">
    <source>
        <dbReference type="EMBL" id="GEB46097.1"/>
    </source>
</evidence>
<gene>
    <name evidence="1" type="ORF">MTE01_20420</name>
</gene>
<sequence length="336" mass="36962">MKAKIALLNNYPIYDAANRIALGEYPAQHVWGMWELRTDFEWLYAHSSLSSVTASRPRLKNLARKLLPLIGDPIQSAFVLRRIRQIDAIYAADQQTATGLLLLRALRLIKTPIFVVIHNGPRLRWTWKLLRAASGVFTLSPAATKLAHRKLPHTPTRMLTFGPSLDSPVYTNADGDAKDFDFVAAGKSNRDYVDLHAVAGAAGLTGVIISGSKIFHYTRGKCVVTSDTNLNYSEILAYIRRSRWSVIPVSDISRLSGLTEAADALAVGTAVLSNSPTSLPYTTNAVKFYASKDELSLILKGRGITKDQIAASADAVSMRHFSIQLKKALDDAVEKR</sequence>
<dbReference type="Proteomes" id="UP000319525">
    <property type="component" value="Unassembled WGS sequence"/>
</dbReference>
<dbReference type="RefSeq" id="WP_141377296.1">
    <property type="nucleotide sequence ID" value="NZ_BJML01000006.1"/>
</dbReference>
<dbReference type="SUPFAM" id="SSF53756">
    <property type="entry name" value="UDP-Glycosyltransferase/glycogen phosphorylase"/>
    <property type="match status" value="1"/>
</dbReference>
<comment type="caution">
    <text evidence="1">The sequence shown here is derived from an EMBL/GenBank/DDBJ whole genome shotgun (WGS) entry which is preliminary data.</text>
</comment>
<dbReference type="EMBL" id="BJML01000006">
    <property type="protein sequence ID" value="GEB46097.1"/>
    <property type="molecule type" value="Genomic_DNA"/>
</dbReference>
<reference evidence="1 2" key="1">
    <citation type="submission" date="2019-06" db="EMBL/GenBank/DDBJ databases">
        <title>Whole genome shotgun sequence of Microbacterium testaceum NBRC 12675.</title>
        <authorList>
            <person name="Hosoyama A."/>
            <person name="Uohara A."/>
            <person name="Ohji S."/>
            <person name="Ichikawa N."/>
        </authorList>
    </citation>
    <scope>NUCLEOTIDE SEQUENCE [LARGE SCALE GENOMIC DNA]</scope>
    <source>
        <strain evidence="1 2">NBRC 12675</strain>
    </source>
</reference>
<dbReference type="GeneID" id="57144730"/>
<evidence type="ECO:0000313" key="2">
    <source>
        <dbReference type="Proteomes" id="UP000319525"/>
    </source>
</evidence>
<proteinExistence type="predicted"/>